<dbReference type="PROSITE" id="PS50110">
    <property type="entry name" value="RESPONSE_REGULATORY"/>
    <property type="match status" value="1"/>
</dbReference>
<dbReference type="CDD" id="cd19920">
    <property type="entry name" value="REC_PA4781-like"/>
    <property type="match status" value="1"/>
</dbReference>
<dbReference type="InterPro" id="IPR001789">
    <property type="entry name" value="Sig_transdc_resp-reg_receiver"/>
</dbReference>
<reference evidence="9 10" key="1">
    <citation type="journal article" date="2019" name="Genome Biol. Evol.">
        <title>Day and night: Metabolic profiles and evolutionary relationships of six axenic non-marine cyanobacteria.</title>
        <authorList>
            <person name="Will S.E."/>
            <person name="Henke P."/>
            <person name="Boedeker C."/>
            <person name="Huang S."/>
            <person name="Brinkmann H."/>
            <person name="Rohde M."/>
            <person name="Jarek M."/>
            <person name="Friedl T."/>
            <person name="Seufert S."/>
            <person name="Schumacher M."/>
            <person name="Overmann J."/>
            <person name="Neumann-Schaal M."/>
            <person name="Petersen J."/>
        </authorList>
    </citation>
    <scope>NUCLEOTIDE SEQUENCE [LARGE SCALE GENOMIC DNA]</scope>
    <source>
        <strain evidence="9 10">PCC 6912</strain>
    </source>
</reference>
<dbReference type="Proteomes" id="UP000268857">
    <property type="component" value="Unassembled WGS sequence"/>
</dbReference>
<dbReference type="CDD" id="cd00082">
    <property type="entry name" value="HisKA"/>
    <property type="match status" value="1"/>
</dbReference>
<evidence type="ECO:0000256" key="5">
    <source>
        <dbReference type="ARBA" id="ARBA00023012"/>
    </source>
</evidence>
<dbReference type="PROSITE" id="PS50109">
    <property type="entry name" value="HIS_KIN"/>
    <property type="match status" value="1"/>
</dbReference>
<keyword evidence="3 6" id="KW-0597">Phosphoprotein</keyword>
<dbReference type="PANTHER" id="PTHR43547:SF2">
    <property type="entry name" value="HYBRID SIGNAL TRANSDUCTION HISTIDINE KINASE C"/>
    <property type="match status" value="1"/>
</dbReference>
<feature type="domain" description="Response regulatory" evidence="8">
    <location>
        <begin position="9"/>
        <end position="125"/>
    </location>
</feature>
<accession>A0A433N5M1</accession>
<evidence type="ECO:0000256" key="4">
    <source>
        <dbReference type="ARBA" id="ARBA00022777"/>
    </source>
</evidence>
<sequence>MATTLDARFILIVDDNPTNLSVLSEALSNAGFRFRIAVDGESAIAQAERNQPELILLDVQMPGIDGFETCRRLKANPVTQNIPVIFTTALADTDSKTQGFSLGAVDYIPKPFAQEEVLARVRVHLQLKRLTESLEQQVSDRTADLQKAQVQMVQQEKLSTLGELIAGVAHEINNPINFIANNIPPLEEYIAGVTEIFQLYQQEYPSPTAKITTAIKNLDLEFALEDIPKILYSLKLGTEQIESLSESLRTFSRSDSDVKVFADLHKGLDITLMILQHRLKARGDRPRIEVIKNYGTLSEVNCYAGQMNQVFMNILANAIDALDEAIKLNKLNNSIPQIQIATEIDADGWVVIRIADNGIGIPESVKPRLFEPLFTTKPVGKGTGLGLSITYQIVVEKHNGTLEVNSQLGGGSEFTIKIPTMNVIDD</sequence>
<dbReference type="PRINTS" id="PR00344">
    <property type="entry name" value="BCTRLSENSOR"/>
</dbReference>
<comment type="catalytic activity">
    <reaction evidence="1">
        <text>ATP + protein L-histidine = ADP + protein N-phospho-L-histidine.</text>
        <dbReference type="EC" id="2.7.13.3"/>
    </reaction>
</comment>
<dbReference type="SMART" id="SM00387">
    <property type="entry name" value="HATPase_c"/>
    <property type="match status" value="1"/>
</dbReference>
<comment type="caution">
    <text evidence="9">The sequence shown here is derived from an EMBL/GenBank/DDBJ whole genome shotgun (WGS) entry which is preliminary data.</text>
</comment>
<dbReference type="AlphaFoldDB" id="A0A433N5M1"/>
<dbReference type="Pfam" id="PF00072">
    <property type="entry name" value="Response_reg"/>
    <property type="match status" value="1"/>
</dbReference>
<dbReference type="InterPro" id="IPR003661">
    <property type="entry name" value="HisK_dim/P_dom"/>
</dbReference>
<dbReference type="Gene3D" id="3.30.565.10">
    <property type="entry name" value="Histidine kinase-like ATPase, C-terminal domain"/>
    <property type="match status" value="1"/>
</dbReference>
<evidence type="ECO:0000259" key="7">
    <source>
        <dbReference type="PROSITE" id="PS50109"/>
    </source>
</evidence>
<dbReference type="STRING" id="211165.GCA_000317285_02639"/>
<dbReference type="EC" id="2.7.13.3" evidence="2"/>
<dbReference type="InterPro" id="IPR004358">
    <property type="entry name" value="Sig_transdc_His_kin-like_C"/>
</dbReference>
<keyword evidence="4" id="KW-0418">Kinase</keyword>
<dbReference type="InterPro" id="IPR005467">
    <property type="entry name" value="His_kinase_dom"/>
</dbReference>
<dbReference type="InterPro" id="IPR036097">
    <property type="entry name" value="HisK_dim/P_sf"/>
</dbReference>
<feature type="modified residue" description="4-aspartylphosphate" evidence="6">
    <location>
        <position position="58"/>
    </location>
</feature>
<dbReference type="RefSeq" id="WP_016876372.1">
    <property type="nucleotide sequence ID" value="NZ_AJLN01000074.1"/>
</dbReference>
<dbReference type="SUPFAM" id="SSF55874">
    <property type="entry name" value="ATPase domain of HSP90 chaperone/DNA topoisomerase II/histidine kinase"/>
    <property type="match status" value="1"/>
</dbReference>
<keyword evidence="10" id="KW-1185">Reference proteome</keyword>
<dbReference type="Gene3D" id="1.10.287.130">
    <property type="match status" value="1"/>
</dbReference>
<dbReference type="InterPro" id="IPR036890">
    <property type="entry name" value="HATPase_C_sf"/>
</dbReference>
<dbReference type="EMBL" id="RSCJ01000019">
    <property type="protein sequence ID" value="RUR76733.1"/>
    <property type="molecule type" value="Genomic_DNA"/>
</dbReference>
<dbReference type="GO" id="GO:0000155">
    <property type="term" value="F:phosphorelay sensor kinase activity"/>
    <property type="evidence" value="ECO:0007669"/>
    <property type="project" value="InterPro"/>
</dbReference>
<proteinExistence type="predicted"/>
<dbReference type="InterPro" id="IPR003594">
    <property type="entry name" value="HATPase_dom"/>
</dbReference>
<keyword evidence="4" id="KW-0808">Transferase</keyword>
<keyword evidence="5" id="KW-0902">Two-component regulatory system</keyword>
<dbReference type="SUPFAM" id="SSF52172">
    <property type="entry name" value="CheY-like"/>
    <property type="match status" value="1"/>
</dbReference>
<gene>
    <name evidence="9" type="ORF">PCC6912_41370</name>
</gene>
<organism evidence="9 10">
    <name type="scientific">Chlorogloeopsis fritschii PCC 6912</name>
    <dbReference type="NCBI Taxonomy" id="211165"/>
    <lineage>
        <taxon>Bacteria</taxon>
        <taxon>Bacillati</taxon>
        <taxon>Cyanobacteriota</taxon>
        <taxon>Cyanophyceae</taxon>
        <taxon>Nostocales</taxon>
        <taxon>Chlorogloeopsidaceae</taxon>
        <taxon>Chlorogloeopsis</taxon>
    </lineage>
</organism>
<dbReference type="Pfam" id="PF02518">
    <property type="entry name" value="HATPase_c"/>
    <property type="match status" value="1"/>
</dbReference>
<protein>
    <recommendedName>
        <fullName evidence="2">histidine kinase</fullName>
        <ecNumber evidence="2">2.7.13.3</ecNumber>
    </recommendedName>
</protein>
<dbReference type="InterPro" id="IPR011006">
    <property type="entry name" value="CheY-like_superfamily"/>
</dbReference>
<evidence type="ECO:0000313" key="9">
    <source>
        <dbReference type="EMBL" id="RUR76733.1"/>
    </source>
</evidence>
<dbReference type="SMART" id="SM00448">
    <property type="entry name" value="REC"/>
    <property type="match status" value="1"/>
</dbReference>
<dbReference type="OrthoDB" id="569699at2"/>
<dbReference type="PANTHER" id="PTHR43547">
    <property type="entry name" value="TWO-COMPONENT HISTIDINE KINASE"/>
    <property type="match status" value="1"/>
</dbReference>
<evidence type="ECO:0000256" key="6">
    <source>
        <dbReference type="PROSITE-ProRule" id="PRU00169"/>
    </source>
</evidence>
<dbReference type="Gene3D" id="3.40.50.2300">
    <property type="match status" value="1"/>
</dbReference>
<name>A0A433N5M1_CHLFR</name>
<evidence type="ECO:0000256" key="2">
    <source>
        <dbReference type="ARBA" id="ARBA00012438"/>
    </source>
</evidence>
<dbReference type="SUPFAM" id="SSF47384">
    <property type="entry name" value="Homodimeric domain of signal transducing histidine kinase"/>
    <property type="match status" value="1"/>
</dbReference>
<evidence type="ECO:0000259" key="8">
    <source>
        <dbReference type="PROSITE" id="PS50110"/>
    </source>
</evidence>
<evidence type="ECO:0000256" key="1">
    <source>
        <dbReference type="ARBA" id="ARBA00000085"/>
    </source>
</evidence>
<evidence type="ECO:0000313" key="10">
    <source>
        <dbReference type="Proteomes" id="UP000268857"/>
    </source>
</evidence>
<feature type="domain" description="Histidine kinase" evidence="7">
    <location>
        <begin position="167"/>
        <end position="422"/>
    </location>
</feature>
<evidence type="ECO:0000256" key="3">
    <source>
        <dbReference type="ARBA" id="ARBA00022553"/>
    </source>
</evidence>